<keyword evidence="2" id="KW-1185">Reference proteome</keyword>
<organism evidence="1 2">
    <name type="scientific">Streptomyces guryensis</name>
    <dbReference type="NCBI Taxonomy" id="2886947"/>
    <lineage>
        <taxon>Bacteria</taxon>
        <taxon>Bacillati</taxon>
        <taxon>Actinomycetota</taxon>
        <taxon>Actinomycetes</taxon>
        <taxon>Kitasatosporales</taxon>
        <taxon>Streptomycetaceae</taxon>
        <taxon>Streptomyces</taxon>
    </lineage>
</organism>
<keyword evidence="1" id="KW-0378">Hydrolase</keyword>
<dbReference type="Gene3D" id="3.40.50.1820">
    <property type="entry name" value="alpha/beta hydrolase"/>
    <property type="match status" value="1"/>
</dbReference>
<dbReference type="GO" id="GO:0016787">
    <property type="term" value="F:hydrolase activity"/>
    <property type="evidence" value="ECO:0007669"/>
    <property type="project" value="UniProtKB-KW"/>
</dbReference>
<evidence type="ECO:0000313" key="2">
    <source>
        <dbReference type="Proteomes" id="UP001108029"/>
    </source>
</evidence>
<dbReference type="InterPro" id="IPR029058">
    <property type="entry name" value="AB_hydrolase_fold"/>
</dbReference>
<evidence type="ECO:0000313" key="1">
    <source>
        <dbReference type="EMBL" id="MCD9878726.1"/>
    </source>
</evidence>
<dbReference type="RefSeq" id="WP_232652934.1">
    <property type="nucleotide sequence ID" value="NZ_JAJSBI010000023.1"/>
</dbReference>
<dbReference type="AlphaFoldDB" id="A0A9Q3Z7Z1"/>
<dbReference type="PROSITE" id="PS51318">
    <property type="entry name" value="TAT"/>
    <property type="match status" value="1"/>
</dbReference>
<gene>
    <name evidence="1" type="ORF">LJ657_35005</name>
</gene>
<proteinExistence type="predicted"/>
<dbReference type="SUPFAM" id="SSF53474">
    <property type="entry name" value="alpha/beta-Hydrolases"/>
    <property type="match status" value="1"/>
</dbReference>
<protein>
    <submittedName>
        <fullName evidence="1">Alpha/beta hydrolase</fullName>
    </submittedName>
</protein>
<dbReference type="Proteomes" id="UP001108029">
    <property type="component" value="Unassembled WGS sequence"/>
</dbReference>
<sequence>MTGRLPRRAVLGGILGGLALGTSPGPSAVAAVPGREPYVPLAVGPGGGPAGSDRVHVLKVGPDAAQTVLVLVPGMFGAANDFRLLARDLVAALPGVQIWAFDRREENLADRTGFATADPAAYYLDGHYRSLDPADAGFAARWGLARTVTDLRTVVRAAAGGGRRRVVLGGHSWGATTAMAYAAWDFDGSPGHRGLSALVLVDGGVRGAFEGTGEPVHNSPEEVHERLAAIDGGAVFDLTLSGVGLGSRAESTQIWYQLAGWYAHRDPEGRSVLQPRMPDALRPPQPVTNAGLLGTLVDASFGWPNDISVHSGHLAASGEVRDWVDKGITPVARVASAYAGGPEPAVWQWYWPARLSVDLDVTDPYTDTDLAHSLGLRLRHASALDIPLYAFQTSYAKGTIVSSAQEVVANSRIPYAAYETDNGMNHLDPLFAAAPHNPLTRTLAPFLAGLR</sequence>
<comment type="caution">
    <text evidence="1">The sequence shown here is derived from an EMBL/GenBank/DDBJ whole genome shotgun (WGS) entry which is preliminary data.</text>
</comment>
<dbReference type="InterPro" id="IPR006311">
    <property type="entry name" value="TAT_signal"/>
</dbReference>
<name>A0A9Q3Z7Z1_9ACTN</name>
<reference evidence="1" key="1">
    <citation type="submission" date="2021-12" db="EMBL/GenBank/DDBJ databases">
        <authorList>
            <person name="Lee J.-H."/>
            <person name="Kim S.-B."/>
        </authorList>
    </citation>
    <scope>NUCLEOTIDE SEQUENCE</scope>
    <source>
        <strain evidence="1">NR30</strain>
    </source>
</reference>
<accession>A0A9Q3Z7Z1</accession>
<dbReference type="EMBL" id="JAJSBI010000023">
    <property type="protein sequence ID" value="MCD9878726.1"/>
    <property type="molecule type" value="Genomic_DNA"/>
</dbReference>